<reference evidence="1 2" key="1">
    <citation type="journal article" date="2024" name="BMC Genomics">
        <title>De novo assembly and annotation of Popillia japonica's genome with initial clues to its potential as an invasive pest.</title>
        <authorList>
            <person name="Cucini C."/>
            <person name="Boschi S."/>
            <person name="Funari R."/>
            <person name="Cardaioli E."/>
            <person name="Iannotti N."/>
            <person name="Marturano G."/>
            <person name="Paoli F."/>
            <person name="Bruttini M."/>
            <person name="Carapelli A."/>
            <person name="Frati F."/>
            <person name="Nardi F."/>
        </authorList>
    </citation>
    <scope>NUCLEOTIDE SEQUENCE [LARGE SCALE GENOMIC DNA]</scope>
    <source>
        <strain evidence="1">DMR45628</strain>
    </source>
</reference>
<evidence type="ECO:0000313" key="1">
    <source>
        <dbReference type="EMBL" id="KAK9746512.1"/>
    </source>
</evidence>
<protein>
    <recommendedName>
        <fullName evidence="3">Reverse transcriptase domain-containing protein</fullName>
    </recommendedName>
</protein>
<gene>
    <name evidence="1" type="ORF">QE152_g6039</name>
</gene>
<name>A0AAW1MJB7_POPJA</name>
<sequence>MRLTPSPEKKSSIELDRRGMSQYLKNTITSYMEDSSLRIEKDLPMDVTTGVPQGSVLWPTLWNVVYDGVLRIQMPEGVWTVAYTNIWQL</sequence>
<dbReference type="EMBL" id="JASPKY010000039">
    <property type="protein sequence ID" value="KAK9746512.1"/>
    <property type="molecule type" value="Genomic_DNA"/>
</dbReference>
<evidence type="ECO:0008006" key="3">
    <source>
        <dbReference type="Google" id="ProtNLM"/>
    </source>
</evidence>
<comment type="caution">
    <text evidence="1">The sequence shown here is derived from an EMBL/GenBank/DDBJ whole genome shotgun (WGS) entry which is preliminary data.</text>
</comment>
<accession>A0AAW1MJB7</accession>
<dbReference type="AlphaFoldDB" id="A0AAW1MJB7"/>
<organism evidence="1 2">
    <name type="scientific">Popillia japonica</name>
    <name type="common">Japanese beetle</name>
    <dbReference type="NCBI Taxonomy" id="7064"/>
    <lineage>
        <taxon>Eukaryota</taxon>
        <taxon>Metazoa</taxon>
        <taxon>Ecdysozoa</taxon>
        <taxon>Arthropoda</taxon>
        <taxon>Hexapoda</taxon>
        <taxon>Insecta</taxon>
        <taxon>Pterygota</taxon>
        <taxon>Neoptera</taxon>
        <taxon>Endopterygota</taxon>
        <taxon>Coleoptera</taxon>
        <taxon>Polyphaga</taxon>
        <taxon>Scarabaeiformia</taxon>
        <taxon>Scarabaeidae</taxon>
        <taxon>Rutelinae</taxon>
        <taxon>Popillia</taxon>
    </lineage>
</organism>
<evidence type="ECO:0000313" key="2">
    <source>
        <dbReference type="Proteomes" id="UP001458880"/>
    </source>
</evidence>
<keyword evidence="2" id="KW-1185">Reference proteome</keyword>
<proteinExistence type="predicted"/>
<dbReference type="Proteomes" id="UP001458880">
    <property type="component" value="Unassembled WGS sequence"/>
</dbReference>